<keyword evidence="4 6" id="KW-0732">Signal</keyword>
<feature type="domain" description="Solute-binding protein family 5" evidence="7">
    <location>
        <begin position="88"/>
        <end position="470"/>
    </location>
</feature>
<dbReference type="InterPro" id="IPR023765">
    <property type="entry name" value="SBP_5_CS"/>
</dbReference>
<reference evidence="8 9" key="1">
    <citation type="journal article" date="2013" name="Int. J. Syst. Evol. Microbiol.">
        <title>Tumebacillus flagellatus sp. nov., an alpha-amylase/pullulanase-producing bacterium isolated from cassava wastewater.</title>
        <authorList>
            <person name="Wang Q."/>
            <person name="Xie N."/>
            <person name="Qin Y."/>
            <person name="Shen N."/>
            <person name="Zhu J."/>
            <person name="Mi H."/>
            <person name="Huang R."/>
        </authorList>
    </citation>
    <scope>NUCLEOTIDE SEQUENCE [LARGE SCALE GENOMIC DNA]</scope>
    <source>
        <strain evidence="8 9">GST4</strain>
    </source>
</reference>
<dbReference type="eggNOG" id="COG4166">
    <property type="taxonomic scope" value="Bacteria"/>
</dbReference>
<proteinExistence type="inferred from homology"/>
<dbReference type="GO" id="GO:0043190">
    <property type="term" value="C:ATP-binding cassette (ABC) transporter complex"/>
    <property type="evidence" value="ECO:0007669"/>
    <property type="project" value="InterPro"/>
</dbReference>
<dbReference type="PIRSF" id="PIRSF002741">
    <property type="entry name" value="MppA"/>
    <property type="match status" value="1"/>
</dbReference>
<dbReference type="CDD" id="cd08504">
    <property type="entry name" value="PBP2_OppA"/>
    <property type="match status" value="1"/>
</dbReference>
<dbReference type="AlphaFoldDB" id="A0A074LTS6"/>
<dbReference type="GO" id="GO:0015833">
    <property type="term" value="P:peptide transport"/>
    <property type="evidence" value="ECO:0007669"/>
    <property type="project" value="UniProtKB-KW"/>
</dbReference>
<evidence type="ECO:0000256" key="6">
    <source>
        <dbReference type="SAM" id="SignalP"/>
    </source>
</evidence>
<keyword evidence="9" id="KW-1185">Reference proteome</keyword>
<comment type="caution">
    <text evidence="8">The sequence shown here is derived from an EMBL/GenBank/DDBJ whole genome shotgun (WGS) entry which is preliminary data.</text>
</comment>
<dbReference type="GO" id="GO:1904680">
    <property type="term" value="F:peptide transmembrane transporter activity"/>
    <property type="evidence" value="ECO:0007669"/>
    <property type="project" value="TreeGrafter"/>
</dbReference>
<dbReference type="FunFam" id="3.10.105.10:FF:000001">
    <property type="entry name" value="Oligopeptide ABC transporter, oligopeptide-binding protein"/>
    <property type="match status" value="1"/>
</dbReference>
<evidence type="ECO:0000313" key="9">
    <source>
        <dbReference type="Proteomes" id="UP000027931"/>
    </source>
</evidence>
<dbReference type="STRING" id="1157490.EL26_11085"/>
<evidence type="ECO:0000256" key="5">
    <source>
        <dbReference type="ARBA" id="ARBA00022856"/>
    </source>
</evidence>
<keyword evidence="3" id="KW-0813">Transport</keyword>
<feature type="signal peptide" evidence="6">
    <location>
        <begin position="1"/>
        <end position="22"/>
    </location>
</feature>
<evidence type="ECO:0000256" key="1">
    <source>
        <dbReference type="ARBA" id="ARBA00004193"/>
    </source>
</evidence>
<name>A0A074LTS6_9BACL</name>
<dbReference type="PROSITE" id="PS01040">
    <property type="entry name" value="SBP_BACTERIAL_5"/>
    <property type="match status" value="1"/>
</dbReference>
<dbReference type="Pfam" id="PF00496">
    <property type="entry name" value="SBP_bac_5"/>
    <property type="match status" value="1"/>
</dbReference>
<gene>
    <name evidence="8" type="ORF">EL26_11085</name>
</gene>
<dbReference type="SUPFAM" id="SSF53850">
    <property type="entry name" value="Periplasmic binding protein-like II"/>
    <property type="match status" value="1"/>
</dbReference>
<sequence length="551" mass="61122">MKAKKWFGIGMAVTLLSSVALVGCGSKDTASDTNSGDAAKPAEAQEINLSLGDEIPSLDSSKATDNIAFNMLGQVMEGLTRLDAKGKAIPGVAKDWKVSSDGLTYTFNLRDDAKWSDGTNVTAKDFEYAWKRTLDPKTASQYAFMLAWVKGGEAYNQGKGTADEVGVKAKDDKTLEVTLDHPVPFFAEQMSFPLFYPQKQEFVQKQGDKYGGDADKVLFNGPFKMTAWVHEQSATLVKNDNYWDKANVKLDKANYQVVKDSGALENLYESGQLDRIGLVRDQIDRYKDSKEFGTVPELTNGYFQYNEKNKLFTNANIRKAFTYAVDGDQYADIVYHNGTKGATGFVPSGTSNGNGGDFRADNGDLINRKANAPKAKEFLQKGLQELGLTEVPHVKLLSDDGDVSKKASEFVKEQWRQNLGIDVEIENVPFKLRLQRTTARDYDIVLSLWGADYNDPMTFLDMWVTGGDFNENGYSNPKYDDLIHAAQKEPDGKKRMQAMYDAEKILMDDMPVGPVFFRASAVLTKPYVKGWVTHVSAPSSDLKGVYIEGKK</sequence>
<evidence type="ECO:0000256" key="3">
    <source>
        <dbReference type="ARBA" id="ARBA00022448"/>
    </source>
</evidence>
<dbReference type="PROSITE" id="PS51257">
    <property type="entry name" value="PROKAR_LIPOPROTEIN"/>
    <property type="match status" value="1"/>
</dbReference>
<organism evidence="8 9">
    <name type="scientific">Tumebacillus flagellatus</name>
    <dbReference type="NCBI Taxonomy" id="1157490"/>
    <lineage>
        <taxon>Bacteria</taxon>
        <taxon>Bacillati</taxon>
        <taxon>Bacillota</taxon>
        <taxon>Bacilli</taxon>
        <taxon>Bacillales</taxon>
        <taxon>Alicyclobacillaceae</taxon>
        <taxon>Tumebacillus</taxon>
    </lineage>
</organism>
<evidence type="ECO:0000313" key="8">
    <source>
        <dbReference type="EMBL" id="KEO83228.1"/>
    </source>
</evidence>
<comment type="subcellular location">
    <subcellularLocation>
        <location evidence="1">Cell membrane</location>
        <topology evidence="1">Lipid-anchor</topology>
    </subcellularLocation>
</comment>
<accession>A0A074LTS6</accession>
<dbReference type="Gene3D" id="3.40.190.10">
    <property type="entry name" value="Periplasmic binding protein-like II"/>
    <property type="match status" value="1"/>
</dbReference>
<dbReference type="EMBL" id="JMIR01000013">
    <property type="protein sequence ID" value="KEO83228.1"/>
    <property type="molecule type" value="Genomic_DNA"/>
</dbReference>
<dbReference type="PANTHER" id="PTHR30290">
    <property type="entry name" value="PERIPLASMIC BINDING COMPONENT OF ABC TRANSPORTER"/>
    <property type="match status" value="1"/>
</dbReference>
<dbReference type="RefSeq" id="WP_038087936.1">
    <property type="nucleotide sequence ID" value="NZ_JMIR01000013.1"/>
</dbReference>
<keyword evidence="5" id="KW-0571">Peptide transport</keyword>
<keyword evidence="5" id="KW-0653">Protein transport</keyword>
<dbReference type="OrthoDB" id="48318at2"/>
<dbReference type="InterPro" id="IPR000914">
    <property type="entry name" value="SBP_5_dom"/>
</dbReference>
<comment type="similarity">
    <text evidence="2">Belongs to the bacterial solute-binding protein 5 family.</text>
</comment>
<dbReference type="FunFam" id="3.90.76.10:FF:000001">
    <property type="entry name" value="Oligopeptide ABC transporter substrate-binding protein"/>
    <property type="match status" value="1"/>
</dbReference>
<dbReference type="Proteomes" id="UP000027931">
    <property type="component" value="Unassembled WGS sequence"/>
</dbReference>
<evidence type="ECO:0000256" key="4">
    <source>
        <dbReference type="ARBA" id="ARBA00022729"/>
    </source>
</evidence>
<evidence type="ECO:0000259" key="7">
    <source>
        <dbReference type="Pfam" id="PF00496"/>
    </source>
</evidence>
<dbReference type="InterPro" id="IPR039424">
    <property type="entry name" value="SBP_5"/>
</dbReference>
<dbReference type="PANTHER" id="PTHR30290:SF10">
    <property type="entry name" value="PERIPLASMIC OLIGOPEPTIDE-BINDING PROTEIN-RELATED"/>
    <property type="match status" value="1"/>
</dbReference>
<protein>
    <recommendedName>
        <fullName evidence="7">Solute-binding protein family 5 domain-containing protein</fullName>
    </recommendedName>
</protein>
<evidence type="ECO:0000256" key="2">
    <source>
        <dbReference type="ARBA" id="ARBA00005695"/>
    </source>
</evidence>
<dbReference type="InterPro" id="IPR030678">
    <property type="entry name" value="Peptide/Ni-bd"/>
</dbReference>
<dbReference type="GO" id="GO:0030288">
    <property type="term" value="C:outer membrane-bounded periplasmic space"/>
    <property type="evidence" value="ECO:0007669"/>
    <property type="project" value="UniProtKB-ARBA"/>
</dbReference>
<dbReference type="Gene3D" id="3.10.105.10">
    <property type="entry name" value="Dipeptide-binding Protein, Domain 3"/>
    <property type="match status" value="1"/>
</dbReference>
<feature type="chain" id="PRO_5038762579" description="Solute-binding protein family 5 domain-containing protein" evidence="6">
    <location>
        <begin position="23"/>
        <end position="551"/>
    </location>
</feature>
<dbReference type="Gene3D" id="3.90.76.10">
    <property type="entry name" value="Dipeptide-binding Protein, Domain 1"/>
    <property type="match status" value="1"/>
</dbReference>